<organism evidence="3 4">
    <name type="scientific">Neoarthrinium moseri</name>
    <dbReference type="NCBI Taxonomy" id="1658444"/>
    <lineage>
        <taxon>Eukaryota</taxon>
        <taxon>Fungi</taxon>
        <taxon>Dikarya</taxon>
        <taxon>Ascomycota</taxon>
        <taxon>Pezizomycotina</taxon>
        <taxon>Sordariomycetes</taxon>
        <taxon>Xylariomycetidae</taxon>
        <taxon>Amphisphaeriales</taxon>
        <taxon>Apiosporaceae</taxon>
        <taxon>Neoarthrinium</taxon>
    </lineage>
</organism>
<sequence>MASAAYEQDIELQATPQPRRPRGEARTLKCSGGKSITTYTKLEPWEMVCESDSQIWQKVVDAYYQHHGKWRKWLPFYGITEVFEVLFQFAGVVEEDGKYPIRIEPLLIENVKADCHRIRKQCPFDSPFFFDNVCLWPYHTDECRNMMEFQPCIREAAEDADWRLTRLSFREDLLKCALRPEAANGLRSLDRGYVQDGCIYDVRGTTQFNVPQRNEPFCHGKPLRGLQLTSGWQKERMVVELPFKAACTWLGIATVWLCVLLIREERGDWDLALALAQVVAASVAILITLLRG</sequence>
<comment type="caution">
    <text evidence="3">The sequence shown here is derived from an EMBL/GenBank/DDBJ whole genome shotgun (WGS) entry which is preliminary data.</text>
</comment>
<keyword evidence="2" id="KW-0812">Transmembrane</keyword>
<evidence type="ECO:0000256" key="2">
    <source>
        <dbReference type="SAM" id="Phobius"/>
    </source>
</evidence>
<keyword evidence="2" id="KW-1133">Transmembrane helix</keyword>
<evidence type="ECO:0000256" key="1">
    <source>
        <dbReference type="SAM" id="MobiDB-lite"/>
    </source>
</evidence>
<protein>
    <submittedName>
        <fullName evidence="3">Uncharacterized protein</fullName>
    </submittedName>
</protein>
<feature type="transmembrane region" description="Helical" evidence="2">
    <location>
        <begin position="243"/>
        <end position="263"/>
    </location>
</feature>
<feature type="region of interest" description="Disordered" evidence="1">
    <location>
        <begin position="1"/>
        <end position="27"/>
    </location>
</feature>
<name>A0A9Q0AQB5_9PEZI</name>
<dbReference type="AlphaFoldDB" id="A0A9Q0AQB5"/>
<dbReference type="Proteomes" id="UP000829685">
    <property type="component" value="Unassembled WGS sequence"/>
</dbReference>
<evidence type="ECO:0000313" key="3">
    <source>
        <dbReference type="EMBL" id="KAI1868807.1"/>
    </source>
</evidence>
<dbReference type="OrthoDB" id="3557612at2759"/>
<reference evidence="3" key="1">
    <citation type="submission" date="2021-03" db="EMBL/GenBank/DDBJ databases">
        <title>Revisited historic fungal species revealed as producer of novel bioactive compounds through whole genome sequencing and comparative genomics.</title>
        <authorList>
            <person name="Vignolle G.A."/>
            <person name="Hochenegger N."/>
            <person name="Mach R.L."/>
            <person name="Mach-Aigner A.R."/>
            <person name="Javad Rahimi M."/>
            <person name="Salim K.A."/>
            <person name="Chan C.M."/>
            <person name="Lim L.B.L."/>
            <person name="Cai F."/>
            <person name="Druzhinina I.S."/>
            <person name="U'Ren J.M."/>
            <person name="Derntl C."/>
        </authorList>
    </citation>
    <scope>NUCLEOTIDE SEQUENCE</scope>
    <source>
        <strain evidence="3">TUCIM 5799</strain>
    </source>
</reference>
<keyword evidence="4" id="KW-1185">Reference proteome</keyword>
<feature type="transmembrane region" description="Helical" evidence="2">
    <location>
        <begin position="269"/>
        <end position="290"/>
    </location>
</feature>
<gene>
    <name evidence="3" type="ORF">JX265_006786</name>
</gene>
<accession>A0A9Q0AQB5</accession>
<dbReference type="EMBL" id="JAFIMR010000016">
    <property type="protein sequence ID" value="KAI1868807.1"/>
    <property type="molecule type" value="Genomic_DNA"/>
</dbReference>
<proteinExistence type="predicted"/>
<keyword evidence="2" id="KW-0472">Membrane</keyword>
<evidence type="ECO:0000313" key="4">
    <source>
        <dbReference type="Proteomes" id="UP000829685"/>
    </source>
</evidence>